<evidence type="ECO:0008006" key="4">
    <source>
        <dbReference type="Google" id="ProtNLM"/>
    </source>
</evidence>
<keyword evidence="1" id="KW-1133">Transmembrane helix</keyword>
<reference evidence="2 3" key="1">
    <citation type="journal article" date="2015" name="Nature">
        <title>rRNA introns, odd ribosomes, and small enigmatic genomes across a large radiation of phyla.</title>
        <authorList>
            <person name="Brown C.T."/>
            <person name="Hug L.A."/>
            <person name="Thomas B.C."/>
            <person name="Sharon I."/>
            <person name="Castelle C.J."/>
            <person name="Singh A."/>
            <person name="Wilkins M.J."/>
            <person name="Williams K.H."/>
            <person name="Banfield J.F."/>
        </authorList>
    </citation>
    <scope>NUCLEOTIDE SEQUENCE [LARGE SCALE GENOMIC DNA]</scope>
</reference>
<evidence type="ECO:0000256" key="1">
    <source>
        <dbReference type="SAM" id="Phobius"/>
    </source>
</evidence>
<dbReference type="EMBL" id="LBOG01000003">
    <property type="protein sequence ID" value="KKP30234.1"/>
    <property type="molecule type" value="Genomic_DNA"/>
</dbReference>
<feature type="transmembrane region" description="Helical" evidence="1">
    <location>
        <begin position="130"/>
        <end position="151"/>
    </location>
</feature>
<gene>
    <name evidence="2" type="ORF">UR19_C0003G0070</name>
</gene>
<accession>A0A0F9YEZ9</accession>
<feature type="transmembrane region" description="Helical" evidence="1">
    <location>
        <begin position="43"/>
        <end position="60"/>
    </location>
</feature>
<protein>
    <recommendedName>
        <fullName evidence="4">Rod shape-determining protein MreD</fullName>
    </recommendedName>
</protein>
<evidence type="ECO:0000313" key="2">
    <source>
        <dbReference type="EMBL" id="KKP30234.1"/>
    </source>
</evidence>
<dbReference type="AlphaFoldDB" id="A0A0F9YEZ9"/>
<organism evidence="2 3">
    <name type="scientific">Candidatus Nomurabacteria bacterium GW2011_GWF1_31_48</name>
    <dbReference type="NCBI Taxonomy" id="1618767"/>
    <lineage>
        <taxon>Bacteria</taxon>
        <taxon>Candidatus Nomuraibacteriota</taxon>
    </lineage>
</organism>
<comment type="caution">
    <text evidence="2">The sequence shown here is derived from an EMBL/GenBank/DDBJ whole genome shotgun (WGS) entry which is preliminary data.</text>
</comment>
<evidence type="ECO:0000313" key="3">
    <source>
        <dbReference type="Proteomes" id="UP000034934"/>
    </source>
</evidence>
<proteinExistence type="predicted"/>
<sequence length="174" mass="19708">MTNKFKTFTIFVGCLLFRLLPLRAPNVEPIMASIMPIGRKNGAIQGFLFGFLSIIIYDSFTNLGSWTWITAFTYGFVGLVSFFYFNKFKTSIFHFAIFSFFATIFYDIVTGVLFAPFFGQNMVNALFMQIPFTLLHLLGNIGFAVTLSPLINKWLLTEDSLLVKNSSSLVEVKI</sequence>
<keyword evidence="1" id="KW-0812">Transmembrane</keyword>
<dbReference type="Proteomes" id="UP000034934">
    <property type="component" value="Unassembled WGS sequence"/>
</dbReference>
<dbReference type="Gene3D" id="1.10.1760.20">
    <property type="match status" value="1"/>
</dbReference>
<name>A0A0F9YEZ9_9BACT</name>
<keyword evidence="1" id="KW-0472">Membrane</keyword>
<feature type="transmembrane region" description="Helical" evidence="1">
    <location>
        <begin position="66"/>
        <end position="85"/>
    </location>
</feature>
<feature type="transmembrane region" description="Helical" evidence="1">
    <location>
        <begin position="92"/>
        <end position="118"/>
    </location>
</feature>